<proteinExistence type="predicted"/>
<dbReference type="Gene3D" id="3.30.70.80">
    <property type="entry name" value="Peptidase S8 propeptide/proteinase inhibitor I9"/>
    <property type="match status" value="1"/>
</dbReference>
<gene>
    <name evidence="2" type="ORF">I308_104025</name>
</gene>
<dbReference type="RefSeq" id="XP_066612954.1">
    <property type="nucleotide sequence ID" value="XM_066758506.1"/>
</dbReference>
<evidence type="ECO:0000313" key="2">
    <source>
        <dbReference type="EMBL" id="KAL0246993.1"/>
    </source>
</evidence>
<sequence>MQINTKPLYALILLVTVSFLAYTYYHSPSTELIVLDTMSEQNVIVQFKKTSSSDERQKAISELTSKGAKIVNDDNVDSKFMPFITVSYPKSDFSALENQFGGGSHDVINHVEADQEVRIQ</sequence>
<evidence type="ECO:0000313" key="3">
    <source>
        <dbReference type="Proteomes" id="UP000054399"/>
    </source>
</evidence>
<reference evidence="2 3" key="2">
    <citation type="submission" date="2024-01" db="EMBL/GenBank/DDBJ databases">
        <title>Comparative genomics of Cryptococcus and Kwoniella reveals pathogenesis evolution and contrasting modes of karyotype evolution via chromosome fusion or intercentromeric recombination.</title>
        <authorList>
            <person name="Coelho M.A."/>
            <person name="David-Palma M."/>
            <person name="Shea T."/>
            <person name="Bowers K."/>
            <person name="Mcginley-Smith S."/>
            <person name="Mohammad A.W."/>
            <person name="Gnirke A."/>
            <person name="Yurkov A.M."/>
            <person name="Nowrousian M."/>
            <person name="Sun S."/>
            <person name="Cuomo C.A."/>
            <person name="Heitman J."/>
        </authorList>
    </citation>
    <scope>NUCLEOTIDE SEQUENCE [LARGE SCALE GENOMIC DNA]</scope>
    <source>
        <strain evidence="2 3">IND107</strain>
    </source>
</reference>
<keyword evidence="3" id="KW-1185">Reference proteome</keyword>
<comment type="caution">
    <text evidence="2">The sequence shown here is derived from an EMBL/GenBank/DDBJ whole genome shotgun (WGS) entry which is preliminary data.</text>
</comment>
<feature type="transmembrane region" description="Helical" evidence="1">
    <location>
        <begin position="7"/>
        <end position="25"/>
    </location>
</feature>
<keyword evidence="1" id="KW-0472">Membrane</keyword>
<protein>
    <recommendedName>
        <fullName evidence="4">Inhibitor I9 domain-containing protein</fullName>
    </recommendedName>
</protein>
<accession>A0ABR3BQQ9</accession>
<keyword evidence="1" id="KW-0812">Transmembrane</keyword>
<dbReference type="EMBL" id="ATAM02000007">
    <property type="protein sequence ID" value="KAL0246993.1"/>
    <property type="molecule type" value="Genomic_DNA"/>
</dbReference>
<dbReference type="Proteomes" id="UP000054399">
    <property type="component" value="Unassembled WGS sequence"/>
</dbReference>
<name>A0ABR3BQQ9_9TREE</name>
<dbReference type="GeneID" id="91990881"/>
<reference evidence="3" key="1">
    <citation type="submission" date="2015-01" db="EMBL/GenBank/DDBJ databases">
        <title>The Genome Sequence of Cryptococcus gattii MMRL2647.</title>
        <authorList>
            <consortium name="The Broad Institute Genomics Platform"/>
            <person name="Cuomo C."/>
            <person name="Litvintseva A."/>
            <person name="Chen Y."/>
            <person name="Heitman J."/>
            <person name="Sun S."/>
            <person name="Springer D."/>
            <person name="Dromer F."/>
            <person name="Young S."/>
            <person name="Zeng Q."/>
            <person name="Gargeya S."/>
            <person name="Abouelleil A."/>
            <person name="Alvarado L."/>
            <person name="Chapman S.B."/>
            <person name="Gainer-Dewar J."/>
            <person name="Goldberg J."/>
            <person name="Griggs A."/>
            <person name="Gujja S."/>
            <person name="Hansen M."/>
            <person name="Howarth C."/>
            <person name="Imamovic A."/>
            <person name="Larimer J."/>
            <person name="Murphy C."/>
            <person name="Naylor J."/>
            <person name="Pearson M."/>
            <person name="Priest M."/>
            <person name="Roberts A."/>
            <person name="Saif S."/>
            <person name="Shea T."/>
            <person name="Sykes S."/>
            <person name="Wortman J."/>
            <person name="Nusbaum C."/>
            <person name="Birren B."/>
        </authorList>
    </citation>
    <scope>NUCLEOTIDE SEQUENCE [LARGE SCALE GENOMIC DNA]</scope>
    <source>
        <strain evidence="3">IND107</strain>
    </source>
</reference>
<keyword evidence="1" id="KW-1133">Transmembrane helix</keyword>
<evidence type="ECO:0008006" key="4">
    <source>
        <dbReference type="Google" id="ProtNLM"/>
    </source>
</evidence>
<evidence type="ECO:0000256" key="1">
    <source>
        <dbReference type="SAM" id="Phobius"/>
    </source>
</evidence>
<dbReference type="InterPro" id="IPR037045">
    <property type="entry name" value="S8pro/Inhibitor_I9_sf"/>
</dbReference>
<organism evidence="2 3">
    <name type="scientific">Cryptococcus tetragattii IND107</name>
    <dbReference type="NCBI Taxonomy" id="1296105"/>
    <lineage>
        <taxon>Eukaryota</taxon>
        <taxon>Fungi</taxon>
        <taxon>Dikarya</taxon>
        <taxon>Basidiomycota</taxon>
        <taxon>Agaricomycotina</taxon>
        <taxon>Tremellomycetes</taxon>
        <taxon>Tremellales</taxon>
        <taxon>Cryptococcaceae</taxon>
        <taxon>Cryptococcus</taxon>
        <taxon>Cryptococcus gattii species complex</taxon>
    </lineage>
</organism>